<dbReference type="GeneID" id="81601069"/>
<evidence type="ECO:0000256" key="3">
    <source>
        <dbReference type="ARBA" id="ARBA00023125"/>
    </source>
</evidence>
<evidence type="ECO:0000313" key="8">
    <source>
        <dbReference type="Proteomes" id="UP001213681"/>
    </source>
</evidence>
<evidence type="ECO:0000256" key="5">
    <source>
        <dbReference type="SAM" id="MobiDB-lite"/>
    </source>
</evidence>
<evidence type="ECO:0000256" key="2">
    <source>
        <dbReference type="ARBA" id="ARBA00022723"/>
    </source>
</evidence>
<dbReference type="InterPro" id="IPR007219">
    <property type="entry name" value="XnlR_reg_dom"/>
</dbReference>
<dbReference type="GO" id="GO:0008270">
    <property type="term" value="F:zinc ion binding"/>
    <property type="evidence" value="ECO:0007669"/>
    <property type="project" value="InterPro"/>
</dbReference>
<dbReference type="PANTHER" id="PTHR46910">
    <property type="entry name" value="TRANSCRIPTION FACTOR PDR1"/>
    <property type="match status" value="1"/>
</dbReference>
<dbReference type="GO" id="GO:0003700">
    <property type="term" value="F:DNA-binding transcription factor activity"/>
    <property type="evidence" value="ECO:0007669"/>
    <property type="project" value="InterPro"/>
</dbReference>
<reference evidence="7" key="1">
    <citation type="submission" date="2022-12" db="EMBL/GenBank/DDBJ databases">
        <authorList>
            <person name="Petersen C."/>
        </authorList>
    </citation>
    <scope>NUCLEOTIDE SEQUENCE</scope>
    <source>
        <strain evidence="7">IBT 16125</strain>
    </source>
</reference>
<comment type="subcellular location">
    <subcellularLocation>
        <location evidence="1">Nucleus</location>
    </subcellularLocation>
</comment>
<dbReference type="Pfam" id="PF04082">
    <property type="entry name" value="Fungal_trans"/>
    <property type="match status" value="1"/>
</dbReference>
<evidence type="ECO:0000256" key="4">
    <source>
        <dbReference type="ARBA" id="ARBA00023242"/>
    </source>
</evidence>
<feature type="region of interest" description="Disordered" evidence="5">
    <location>
        <begin position="114"/>
        <end position="149"/>
    </location>
</feature>
<name>A0AAD6C228_9EURO</name>
<dbReference type="InterPro" id="IPR050987">
    <property type="entry name" value="AtrR-like"/>
</dbReference>
<accession>A0AAD6C228</accession>
<dbReference type="GO" id="GO:0003677">
    <property type="term" value="F:DNA binding"/>
    <property type="evidence" value="ECO:0007669"/>
    <property type="project" value="UniProtKB-KW"/>
</dbReference>
<gene>
    <name evidence="7" type="ORF">N7458_007444</name>
</gene>
<feature type="domain" description="Xylanolytic transcriptional activator regulatory" evidence="6">
    <location>
        <begin position="175"/>
        <end position="400"/>
    </location>
</feature>
<proteinExistence type="predicted"/>
<sequence>MATCSQCALRDIQCHLDDSDDVRIRRRRTRTARGGTEKAGTRELQSALLTTSPDDRGIPVSQIISDSHMVSLSPRDDNAVLSNIPFDMFDDSPFALSFDNMAFLDQVFMGEGDRGFTQSSDQPSQYLQQPTSTSGNNPSDDGDQDGRDSNFPSAVLGTCSWTGVSADSASCTAALHSYFEYAAPYLPILLADAFWQDYHAGHCSELLLYAVACRGMPYTEAPNKWDLQNRLASTFREKYLHARSNAPDNDAIRLDDLEALALMIDFEYDNSESLPLLSNLGRLFLTHDSLVLTAINYRILDLGILARASERRVLLYWHIYGLDAFHCLDRMQISRIPSNDLASNEDLSSQETKDYFDALLALAVIARQITQNLCSPLSKRQGIKPSDVHNLYEQLDYWRDTCCPHHLRMYKDDSGRLEPVDITEPSSSRTRKHTQLYRAVLWALELHFRLQIEDCICEHGIQDRTSLEAEVLARRVEYTSLSALNEMVNVCLWIKQLETQHQDYERHSLIDLAPKVLRNICAGMCYWSCLRGIDLVNSGSLPRLLRSSHENDGDDGVKRQILNYVEIARLLRDTAATATSHQDTAQILERIDNQRALLDSRLDGA</sequence>
<dbReference type="CDD" id="cd12148">
    <property type="entry name" value="fungal_TF_MHR"/>
    <property type="match status" value="1"/>
</dbReference>
<dbReference type="Proteomes" id="UP001213681">
    <property type="component" value="Unassembled WGS sequence"/>
</dbReference>
<keyword evidence="3" id="KW-0238">DNA-binding</keyword>
<dbReference type="GO" id="GO:0006351">
    <property type="term" value="P:DNA-templated transcription"/>
    <property type="evidence" value="ECO:0007669"/>
    <property type="project" value="InterPro"/>
</dbReference>
<evidence type="ECO:0000259" key="6">
    <source>
        <dbReference type="Pfam" id="PF04082"/>
    </source>
</evidence>
<keyword evidence="8" id="KW-1185">Reference proteome</keyword>
<evidence type="ECO:0000313" key="7">
    <source>
        <dbReference type="EMBL" id="KAJ5443572.1"/>
    </source>
</evidence>
<organism evidence="7 8">
    <name type="scientific">Penicillium daleae</name>
    <dbReference type="NCBI Taxonomy" id="63821"/>
    <lineage>
        <taxon>Eukaryota</taxon>
        <taxon>Fungi</taxon>
        <taxon>Dikarya</taxon>
        <taxon>Ascomycota</taxon>
        <taxon>Pezizomycotina</taxon>
        <taxon>Eurotiomycetes</taxon>
        <taxon>Eurotiomycetidae</taxon>
        <taxon>Eurotiales</taxon>
        <taxon>Aspergillaceae</taxon>
        <taxon>Penicillium</taxon>
    </lineage>
</organism>
<reference evidence="7" key="2">
    <citation type="journal article" date="2023" name="IMA Fungus">
        <title>Comparative genomic study of the Penicillium genus elucidates a diverse pangenome and 15 lateral gene transfer events.</title>
        <authorList>
            <person name="Petersen C."/>
            <person name="Sorensen T."/>
            <person name="Nielsen M.R."/>
            <person name="Sondergaard T.E."/>
            <person name="Sorensen J.L."/>
            <person name="Fitzpatrick D.A."/>
            <person name="Frisvad J.C."/>
            <person name="Nielsen K.L."/>
        </authorList>
    </citation>
    <scope>NUCLEOTIDE SEQUENCE</scope>
    <source>
        <strain evidence="7">IBT 16125</strain>
    </source>
</reference>
<protein>
    <recommendedName>
        <fullName evidence="6">Xylanolytic transcriptional activator regulatory domain-containing protein</fullName>
    </recommendedName>
</protein>
<comment type="caution">
    <text evidence="7">The sequence shown here is derived from an EMBL/GenBank/DDBJ whole genome shotgun (WGS) entry which is preliminary data.</text>
</comment>
<dbReference type="RefSeq" id="XP_056763652.1">
    <property type="nucleotide sequence ID" value="XM_056910826.1"/>
</dbReference>
<keyword evidence="2" id="KW-0479">Metal-binding</keyword>
<keyword evidence="4" id="KW-0539">Nucleus</keyword>
<evidence type="ECO:0000256" key="1">
    <source>
        <dbReference type="ARBA" id="ARBA00004123"/>
    </source>
</evidence>
<dbReference type="GO" id="GO:0005634">
    <property type="term" value="C:nucleus"/>
    <property type="evidence" value="ECO:0007669"/>
    <property type="project" value="UniProtKB-SubCell"/>
</dbReference>
<dbReference type="EMBL" id="JAPVEA010000007">
    <property type="protein sequence ID" value="KAJ5443572.1"/>
    <property type="molecule type" value="Genomic_DNA"/>
</dbReference>
<dbReference type="AlphaFoldDB" id="A0AAD6C228"/>
<feature type="compositionally biased region" description="Polar residues" evidence="5">
    <location>
        <begin position="116"/>
        <end position="139"/>
    </location>
</feature>
<dbReference type="PANTHER" id="PTHR46910:SF3">
    <property type="entry name" value="HALOTOLERANCE PROTEIN 9-RELATED"/>
    <property type="match status" value="1"/>
</dbReference>